<feature type="domain" description="DUF7979" evidence="2">
    <location>
        <begin position="44"/>
        <end position="110"/>
    </location>
</feature>
<evidence type="ECO:0000256" key="1">
    <source>
        <dbReference type="SAM" id="Phobius"/>
    </source>
</evidence>
<gene>
    <name evidence="3" type="ORF">ACFO9K_19420</name>
</gene>
<dbReference type="InterPro" id="IPR058285">
    <property type="entry name" value="DUF7979"/>
</dbReference>
<sequence length="150" mass="15825">MSAVPSVSGVALAVGLFALVCGGTLGAYGVYQQTTDTCESGTGLTVHRLAANETADPALERVAYENLSAAEQEVFREILTAETTPVYQQSGVLDGLTRKVVTYRGGRYETSRQFESDCFGAGETYAFLGGVVALLGGLVAGGAYGWRRRR</sequence>
<evidence type="ECO:0000313" key="3">
    <source>
        <dbReference type="EMBL" id="MFC4826431.1"/>
    </source>
</evidence>
<comment type="caution">
    <text evidence="3">The sequence shown here is derived from an EMBL/GenBank/DDBJ whole genome shotgun (WGS) entry which is preliminary data.</text>
</comment>
<evidence type="ECO:0000313" key="4">
    <source>
        <dbReference type="Proteomes" id="UP001595945"/>
    </source>
</evidence>
<keyword evidence="1" id="KW-1133">Transmembrane helix</keyword>
<organism evidence="3 4">
    <name type="scientific">Halorussus aquaticus</name>
    <dbReference type="NCBI Taxonomy" id="2953748"/>
    <lineage>
        <taxon>Archaea</taxon>
        <taxon>Methanobacteriati</taxon>
        <taxon>Methanobacteriota</taxon>
        <taxon>Stenosarchaea group</taxon>
        <taxon>Halobacteria</taxon>
        <taxon>Halobacteriales</taxon>
        <taxon>Haladaptataceae</taxon>
        <taxon>Halorussus</taxon>
    </lineage>
</organism>
<dbReference type="GeneID" id="73046472"/>
<name>A0ABD5Q876_9EURY</name>
<dbReference type="EMBL" id="JBHSHT010000002">
    <property type="protein sequence ID" value="MFC4826431.1"/>
    <property type="molecule type" value="Genomic_DNA"/>
</dbReference>
<accession>A0ABD5Q876</accession>
<evidence type="ECO:0000259" key="2">
    <source>
        <dbReference type="Pfam" id="PF25934"/>
    </source>
</evidence>
<dbReference type="AlphaFoldDB" id="A0ABD5Q876"/>
<reference evidence="3 4" key="1">
    <citation type="journal article" date="2019" name="Int. J. Syst. Evol. Microbiol.">
        <title>The Global Catalogue of Microorganisms (GCM) 10K type strain sequencing project: providing services to taxonomists for standard genome sequencing and annotation.</title>
        <authorList>
            <consortium name="The Broad Institute Genomics Platform"/>
            <consortium name="The Broad Institute Genome Sequencing Center for Infectious Disease"/>
            <person name="Wu L."/>
            <person name="Ma J."/>
        </authorList>
    </citation>
    <scope>NUCLEOTIDE SEQUENCE [LARGE SCALE GENOMIC DNA]</scope>
    <source>
        <strain evidence="3 4">XZYJ18</strain>
    </source>
</reference>
<feature type="transmembrane region" description="Helical" evidence="1">
    <location>
        <begin position="125"/>
        <end position="146"/>
    </location>
</feature>
<proteinExistence type="predicted"/>
<keyword evidence="1" id="KW-0472">Membrane</keyword>
<protein>
    <recommendedName>
        <fullName evidence="2">DUF7979 domain-containing protein</fullName>
    </recommendedName>
</protein>
<dbReference type="RefSeq" id="WP_254267969.1">
    <property type="nucleotide sequence ID" value="NZ_CP100400.1"/>
</dbReference>
<keyword evidence="1" id="KW-0812">Transmembrane</keyword>
<dbReference type="Pfam" id="PF25934">
    <property type="entry name" value="DUF7979"/>
    <property type="match status" value="1"/>
</dbReference>
<keyword evidence="4" id="KW-1185">Reference proteome</keyword>
<dbReference type="Proteomes" id="UP001595945">
    <property type="component" value="Unassembled WGS sequence"/>
</dbReference>